<organism evidence="20 22">
    <name type="scientific">Bacillus canaveralius</name>
    <dbReference type="NCBI Taxonomy" id="1403243"/>
    <lineage>
        <taxon>Bacteria</taxon>
        <taxon>Bacillati</taxon>
        <taxon>Bacillota</taxon>
        <taxon>Bacilli</taxon>
        <taxon>Bacillales</taxon>
        <taxon>Bacillaceae</taxon>
        <taxon>Bacillus</taxon>
    </lineage>
</organism>
<comment type="catalytic activity">
    <reaction evidence="15 17">
        <text>hydrogencarbonate + L-glutamine + 2 ATP + H2O = carbamoyl phosphate + L-glutamate + 2 ADP + phosphate + 2 H(+)</text>
        <dbReference type="Rhea" id="RHEA:18633"/>
        <dbReference type="ChEBI" id="CHEBI:15377"/>
        <dbReference type="ChEBI" id="CHEBI:15378"/>
        <dbReference type="ChEBI" id="CHEBI:17544"/>
        <dbReference type="ChEBI" id="CHEBI:29985"/>
        <dbReference type="ChEBI" id="CHEBI:30616"/>
        <dbReference type="ChEBI" id="CHEBI:43474"/>
        <dbReference type="ChEBI" id="CHEBI:58228"/>
        <dbReference type="ChEBI" id="CHEBI:58359"/>
        <dbReference type="ChEBI" id="CHEBI:456216"/>
        <dbReference type="EC" id="6.3.5.5"/>
    </reaction>
</comment>
<feature type="domain" description="ATP-grasp" evidence="18">
    <location>
        <begin position="671"/>
        <end position="861"/>
    </location>
</feature>
<feature type="binding site" evidence="17">
    <location>
        <position position="176"/>
    </location>
    <ligand>
        <name>ATP</name>
        <dbReference type="ChEBI" id="CHEBI:30616"/>
        <label>1</label>
    </ligand>
</feature>
<dbReference type="Gene3D" id="3.30.470.20">
    <property type="entry name" value="ATP-grasp fold, B domain"/>
    <property type="match status" value="2"/>
</dbReference>
<evidence type="ECO:0000256" key="9">
    <source>
        <dbReference type="ARBA" id="ARBA00022741"/>
    </source>
</evidence>
<dbReference type="UniPathway" id="UPA00068">
    <property type="reaction ID" value="UER00171"/>
</dbReference>
<evidence type="ECO:0000313" key="23">
    <source>
        <dbReference type="Proteomes" id="UP000235114"/>
    </source>
</evidence>
<feature type="binding site" evidence="17">
    <location>
        <position position="707"/>
    </location>
    <ligand>
        <name>ATP</name>
        <dbReference type="ChEBI" id="CHEBI:30616"/>
        <label>2</label>
    </ligand>
</feature>
<dbReference type="InterPro" id="IPR036897">
    <property type="entry name" value="CarbamoylP_synth_lsu_oligo_sf"/>
</dbReference>
<evidence type="ECO:0000259" key="19">
    <source>
        <dbReference type="PROSITE" id="PS51855"/>
    </source>
</evidence>
<feature type="region of interest" description="Allosteric domain" evidence="17">
    <location>
        <begin position="930"/>
        <end position="1070"/>
    </location>
</feature>
<dbReference type="GO" id="GO:0004088">
    <property type="term" value="F:carbamoyl-phosphate synthase (glutamine-hydrolyzing) activity"/>
    <property type="evidence" value="ECO:0007669"/>
    <property type="project" value="UniProtKB-UniRule"/>
</dbReference>
<dbReference type="InterPro" id="IPR005483">
    <property type="entry name" value="CPSase_dom"/>
</dbReference>
<feature type="binding site" evidence="17">
    <location>
        <position position="129"/>
    </location>
    <ligand>
        <name>ATP</name>
        <dbReference type="ChEBI" id="CHEBI:30616"/>
        <label>1</label>
    </ligand>
</feature>
<protein>
    <recommendedName>
        <fullName evidence="17">Carbamoyl phosphate synthase large chain</fullName>
        <ecNumber evidence="17">6.3.4.16</ecNumber>
        <ecNumber evidence="17">6.3.5.5</ecNumber>
    </recommendedName>
    <alternativeName>
        <fullName evidence="17">Carbamoyl phosphate synthetase ammonia chain</fullName>
    </alternativeName>
</protein>
<dbReference type="NCBIfam" id="NF009455">
    <property type="entry name" value="PRK12815.1"/>
    <property type="match status" value="1"/>
</dbReference>
<keyword evidence="6 17" id="KW-0028">Amino-acid biosynthesis</keyword>
<comment type="cofactor">
    <cofactor evidence="17">
        <name>Mg(2+)</name>
        <dbReference type="ChEBI" id="CHEBI:18420"/>
    </cofactor>
    <cofactor evidence="17">
        <name>Mn(2+)</name>
        <dbReference type="ChEBI" id="CHEBI:29035"/>
    </cofactor>
    <text evidence="17">Binds 4 Mg(2+) or Mn(2+) ions per subunit.</text>
</comment>
<feature type="binding site" evidence="17">
    <location>
        <position position="241"/>
    </location>
    <ligand>
        <name>ATP</name>
        <dbReference type="ChEBI" id="CHEBI:30616"/>
        <label>1</label>
    </ligand>
</feature>
<dbReference type="GO" id="GO:0004087">
    <property type="term" value="F:carbamoyl-phosphate synthase (ammonia) activity"/>
    <property type="evidence" value="ECO:0007669"/>
    <property type="project" value="UniProtKB-EC"/>
</dbReference>
<evidence type="ECO:0000256" key="5">
    <source>
        <dbReference type="ARBA" id="ARBA00022598"/>
    </source>
</evidence>
<feature type="binding site" evidence="17">
    <location>
        <position position="298"/>
    </location>
    <ligand>
        <name>ATP</name>
        <dbReference type="ChEBI" id="CHEBI:30616"/>
        <label>1</label>
    </ligand>
</feature>
<dbReference type="EC" id="6.3.5.5" evidence="17"/>
<feature type="binding site" evidence="17">
    <location>
        <position position="746"/>
    </location>
    <ligand>
        <name>ATP</name>
        <dbReference type="ChEBI" id="CHEBI:30616"/>
        <label>2</label>
    </ligand>
</feature>
<evidence type="ECO:0000256" key="2">
    <source>
        <dbReference type="ARBA" id="ARBA00005077"/>
    </source>
</evidence>
<dbReference type="EMBL" id="PGVD01000033">
    <property type="protein sequence ID" value="PLR96208.1"/>
    <property type="molecule type" value="Genomic_DNA"/>
</dbReference>
<feature type="binding site" evidence="17">
    <location>
        <position position="300"/>
    </location>
    <ligand>
        <name>Mg(2+)</name>
        <dbReference type="ChEBI" id="CHEBI:18420"/>
        <label>2</label>
    </ligand>
</feature>
<keyword evidence="23" id="KW-1185">Reference proteome</keyword>
<feature type="binding site" evidence="17">
    <location>
        <position position="748"/>
    </location>
    <ligand>
        <name>ATP</name>
        <dbReference type="ChEBI" id="CHEBI:30616"/>
        <label>2</label>
    </ligand>
</feature>
<dbReference type="InterPro" id="IPR013815">
    <property type="entry name" value="ATP_grasp_subdomain_1"/>
</dbReference>
<dbReference type="PANTHER" id="PTHR11405:SF53">
    <property type="entry name" value="CARBAMOYL-PHOSPHATE SYNTHASE [AMMONIA], MITOCHONDRIAL"/>
    <property type="match status" value="1"/>
</dbReference>
<evidence type="ECO:0000313" key="21">
    <source>
        <dbReference type="EMBL" id="PLR96208.1"/>
    </source>
</evidence>
<feature type="binding site" evidence="17">
    <location>
        <position position="832"/>
    </location>
    <ligand>
        <name>Mg(2+)</name>
        <dbReference type="ChEBI" id="CHEBI:18420"/>
        <label>4</label>
    </ligand>
</feature>
<feature type="binding site" evidence="17">
    <location>
        <position position="298"/>
    </location>
    <ligand>
        <name>Mg(2+)</name>
        <dbReference type="ChEBI" id="CHEBI:18420"/>
        <label>1</label>
    </ligand>
</feature>
<dbReference type="SUPFAM" id="SSF56059">
    <property type="entry name" value="Glutathione synthetase ATP-binding domain-like"/>
    <property type="match status" value="2"/>
</dbReference>
<keyword evidence="11" id="KW-0460">Magnesium</keyword>
<feature type="binding site" evidence="17">
    <location>
        <position position="298"/>
    </location>
    <ligand>
        <name>Mn(2+)</name>
        <dbReference type="ChEBI" id="CHEBI:29035"/>
        <label>2</label>
    </ligand>
</feature>
<comment type="subunit">
    <text evidence="17">Composed of two chains; the small (or glutamine) chain promotes the hydrolysis of glutamine to ammonia, which is used by the large (or ammonia) chain to synthesize carbamoyl phosphate. Tetramer of heterodimers (alpha,beta)4.</text>
</comment>
<comment type="cofactor">
    <cofactor evidence="1">
        <name>Mn(2+)</name>
        <dbReference type="ChEBI" id="CHEBI:29035"/>
    </cofactor>
</comment>
<dbReference type="UniPathway" id="UPA00070">
    <property type="reaction ID" value="UER00115"/>
</dbReference>
<dbReference type="PRINTS" id="PR00098">
    <property type="entry name" value="CPSASE"/>
</dbReference>
<dbReference type="RefSeq" id="WP_101576554.1">
    <property type="nucleotide sequence ID" value="NZ_PGVA01000014.1"/>
</dbReference>
<name>A0A2N5GNR1_9BACI</name>
<feature type="binding site" evidence="17">
    <location>
        <position position="820"/>
    </location>
    <ligand>
        <name>Mn(2+)</name>
        <dbReference type="ChEBI" id="CHEBI:29035"/>
        <label>3</label>
    </ligand>
</feature>
<feature type="binding site" evidence="17">
    <location>
        <position position="834"/>
    </location>
    <ligand>
        <name>Mg(2+)</name>
        <dbReference type="ChEBI" id="CHEBI:18420"/>
        <label>4</label>
    </ligand>
</feature>
<dbReference type="HAMAP" id="MF_01210_B">
    <property type="entry name" value="CPSase_L_chain_B"/>
    <property type="match status" value="1"/>
</dbReference>
<reference evidence="21 23" key="2">
    <citation type="submission" date="2017-12" db="EMBL/GenBank/DDBJ databases">
        <title>Comparative Functional Genomics of Dry Heat Resistant strains isolated from the Viking Spacecraft.</title>
        <authorList>
            <person name="Seuylemezian A."/>
            <person name="Cooper K."/>
            <person name="Vaishampayan P."/>
        </authorList>
    </citation>
    <scope>NUCLEOTIDE SEQUENCE [LARGE SCALE GENOMIC DNA]</scope>
    <source>
        <strain evidence="21 23">ATCC 29669</strain>
    </source>
</reference>
<evidence type="ECO:0000256" key="11">
    <source>
        <dbReference type="ARBA" id="ARBA00022842"/>
    </source>
</evidence>
<feature type="binding site" evidence="17">
    <location>
        <position position="820"/>
    </location>
    <ligand>
        <name>Mg(2+)</name>
        <dbReference type="ChEBI" id="CHEBI:18420"/>
        <label>3</label>
    </ligand>
</feature>
<evidence type="ECO:0000256" key="15">
    <source>
        <dbReference type="ARBA" id="ARBA00048816"/>
    </source>
</evidence>
<dbReference type="Pfam" id="PF02787">
    <property type="entry name" value="CPSase_L_D3"/>
    <property type="match status" value="1"/>
</dbReference>
<feature type="binding site" evidence="17">
    <location>
        <position position="284"/>
    </location>
    <ligand>
        <name>ATP</name>
        <dbReference type="ChEBI" id="CHEBI:30616"/>
        <label>1</label>
    </ligand>
</feature>
<comment type="caution">
    <text evidence="20">The sequence shown here is derived from an EMBL/GenBank/DDBJ whole genome shotgun (WGS) entry which is preliminary data.</text>
</comment>
<feature type="binding site" evidence="17">
    <location>
        <position position="778"/>
    </location>
    <ligand>
        <name>ATP</name>
        <dbReference type="ChEBI" id="CHEBI:30616"/>
        <label>2</label>
    </ligand>
</feature>
<feature type="region of interest" description="Carboxyphosphate synthetic domain" evidence="17">
    <location>
        <begin position="1"/>
        <end position="401"/>
    </location>
</feature>
<feature type="binding site" evidence="17">
    <location>
        <position position="752"/>
    </location>
    <ligand>
        <name>ATP</name>
        <dbReference type="ChEBI" id="CHEBI:30616"/>
        <label>2</label>
    </ligand>
</feature>
<dbReference type="HAMAP" id="MF_01210_A">
    <property type="entry name" value="CPSase_L_chain_A"/>
    <property type="match status" value="1"/>
</dbReference>
<dbReference type="InterPro" id="IPR011607">
    <property type="entry name" value="MGS-like_dom"/>
</dbReference>
<dbReference type="Pfam" id="PF02142">
    <property type="entry name" value="MGS"/>
    <property type="match status" value="1"/>
</dbReference>
<keyword evidence="13" id="KW-0464">Manganese</keyword>
<comment type="pathway">
    <text evidence="2 17">Amino-acid biosynthesis; L-arginine biosynthesis; carbamoyl phosphate from bicarbonate: step 1/1.</text>
</comment>
<comment type="similarity">
    <text evidence="3 17">Belongs to the CarB family.</text>
</comment>
<dbReference type="Proteomes" id="UP000234951">
    <property type="component" value="Unassembled WGS sequence"/>
</dbReference>
<dbReference type="CDD" id="cd01424">
    <property type="entry name" value="MGS_CPS_II"/>
    <property type="match status" value="1"/>
</dbReference>
<evidence type="ECO:0000256" key="12">
    <source>
        <dbReference type="ARBA" id="ARBA00022975"/>
    </source>
</evidence>
<dbReference type="GO" id="GO:0006526">
    <property type="term" value="P:L-arginine biosynthetic process"/>
    <property type="evidence" value="ECO:0007669"/>
    <property type="project" value="UniProtKB-UniRule"/>
</dbReference>
<feature type="binding site" evidence="17">
    <location>
        <position position="215"/>
    </location>
    <ligand>
        <name>ATP</name>
        <dbReference type="ChEBI" id="CHEBI:30616"/>
        <label>1</label>
    </ligand>
</feature>
<comment type="catalytic activity">
    <reaction evidence="14 17">
        <text>hydrogencarbonate + NH4(+) + 2 ATP = carbamoyl phosphate + 2 ADP + phosphate + 2 H(+)</text>
        <dbReference type="Rhea" id="RHEA:18029"/>
        <dbReference type="ChEBI" id="CHEBI:15378"/>
        <dbReference type="ChEBI" id="CHEBI:17544"/>
        <dbReference type="ChEBI" id="CHEBI:28938"/>
        <dbReference type="ChEBI" id="CHEBI:30616"/>
        <dbReference type="ChEBI" id="CHEBI:43474"/>
        <dbReference type="ChEBI" id="CHEBI:58228"/>
        <dbReference type="ChEBI" id="CHEBI:456216"/>
        <dbReference type="EC" id="6.3.4.16"/>
    </reaction>
</comment>
<comment type="pathway">
    <text evidence="17">Pyrimidine metabolism; UMP biosynthesis via de novo pathway; (S)-dihydroorotate from bicarbonate: step 1/3.</text>
</comment>
<feature type="binding site" evidence="17">
    <location>
        <position position="834"/>
    </location>
    <ligand>
        <name>Mn(2+)</name>
        <dbReference type="ChEBI" id="CHEBI:29035"/>
        <label>4</label>
    </ligand>
</feature>
<evidence type="ECO:0000256" key="7">
    <source>
        <dbReference type="ARBA" id="ARBA00022723"/>
    </source>
</evidence>
<evidence type="ECO:0000256" key="14">
    <source>
        <dbReference type="ARBA" id="ARBA00047359"/>
    </source>
</evidence>
<dbReference type="InterPro" id="IPR036914">
    <property type="entry name" value="MGS-like_dom_sf"/>
</dbReference>
<dbReference type="AlphaFoldDB" id="A0A2N5GNR1"/>
<dbReference type="GO" id="GO:0044205">
    <property type="term" value="P:'de novo' UMP biosynthetic process"/>
    <property type="evidence" value="ECO:0007669"/>
    <property type="project" value="UniProtKB-UniRule"/>
</dbReference>
<dbReference type="Pfam" id="PF02786">
    <property type="entry name" value="CPSase_L_D2"/>
    <property type="match status" value="2"/>
</dbReference>
<dbReference type="FunFam" id="3.30.1490.20:FF:000001">
    <property type="entry name" value="Carbamoyl-phosphate synthase large chain"/>
    <property type="match status" value="1"/>
</dbReference>
<evidence type="ECO:0000259" key="18">
    <source>
        <dbReference type="PROSITE" id="PS50975"/>
    </source>
</evidence>
<feature type="binding site" evidence="17">
    <location>
        <position position="243"/>
    </location>
    <ligand>
        <name>ATP</name>
        <dbReference type="ChEBI" id="CHEBI:30616"/>
        <label>1</label>
    </ligand>
</feature>
<dbReference type="Gene3D" id="3.40.50.20">
    <property type="match status" value="2"/>
</dbReference>
<dbReference type="PROSITE" id="PS50975">
    <property type="entry name" value="ATP_GRASP"/>
    <property type="match status" value="2"/>
</dbReference>
<evidence type="ECO:0000256" key="1">
    <source>
        <dbReference type="ARBA" id="ARBA00001936"/>
    </source>
</evidence>
<feature type="binding site" evidence="17">
    <location>
        <position position="298"/>
    </location>
    <ligand>
        <name>Mg(2+)</name>
        <dbReference type="ChEBI" id="CHEBI:18420"/>
        <label>2</label>
    </ligand>
</feature>
<dbReference type="Gene3D" id="1.10.1030.10">
    <property type="entry name" value="Carbamoyl-phosphate synthetase, large subunit oligomerisation domain"/>
    <property type="match status" value="1"/>
</dbReference>
<feature type="binding site" evidence="17">
    <location>
        <position position="780"/>
    </location>
    <ligand>
        <name>ATP</name>
        <dbReference type="ChEBI" id="CHEBI:30616"/>
        <label>2</label>
    </ligand>
</feature>
<dbReference type="OrthoDB" id="9804197at2"/>
<dbReference type="Gene3D" id="3.30.1490.20">
    <property type="entry name" value="ATP-grasp fold, A domain"/>
    <property type="match status" value="1"/>
</dbReference>
<dbReference type="GO" id="GO:0005737">
    <property type="term" value="C:cytoplasm"/>
    <property type="evidence" value="ECO:0007669"/>
    <property type="project" value="TreeGrafter"/>
</dbReference>
<feature type="binding site" evidence="17">
    <location>
        <position position="284"/>
    </location>
    <ligand>
        <name>Mg(2+)</name>
        <dbReference type="ChEBI" id="CHEBI:18420"/>
        <label>1</label>
    </ligand>
</feature>
<feature type="binding site" evidence="17">
    <location>
        <position position="210"/>
    </location>
    <ligand>
        <name>ATP</name>
        <dbReference type="ChEBI" id="CHEBI:30616"/>
        <label>1</label>
    </ligand>
</feature>
<accession>A0A2N5GNR1</accession>
<dbReference type="EMBL" id="PGVA01000014">
    <property type="protein sequence ID" value="PLR84146.1"/>
    <property type="molecule type" value="Genomic_DNA"/>
</dbReference>
<comment type="caution">
    <text evidence="17">Lacks conserved residue(s) required for the propagation of feature annotation.</text>
</comment>
<dbReference type="SMART" id="SM01096">
    <property type="entry name" value="CPSase_L_D3"/>
    <property type="match status" value="1"/>
</dbReference>
<evidence type="ECO:0000313" key="20">
    <source>
        <dbReference type="EMBL" id="PLR84146.1"/>
    </source>
</evidence>
<dbReference type="Gene3D" id="3.40.50.1380">
    <property type="entry name" value="Methylglyoxal synthase-like domain"/>
    <property type="match status" value="1"/>
</dbReference>
<dbReference type="InterPro" id="IPR033937">
    <property type="entry name" value="MGS_CPS_CarB"/>
</dbReference>
<dbReference type="GO" id="GO:0046872">
    <property type="term" value="F:metal ion binding"/>
    <property type="evidence" value="ECO:0007669"/>
    <property type="project" value="UniProtKB-KW"/>
</dbReference>
<feature type="binding site" evidence="17">
    <location>
        <position position="208"/>
    </location>
    <ligand>
        <name>ATP</name>
        <dbReference type="ChEBI" id="CHEBI:30616"/>
        <label>1</label>
    </ligand>
</feature>
<dbReference type="FunFam" id="1.10.1030.10:FF:000002">
    <property type="entry name" value="Carbamoyl-phosphate synthase large chain"/>
    <property type="match status" value="1"/>
</dbReference>
<feature type="binding site" evidence="17">
    <location>
        <position position="284"/>
    </location>
    <ligand>
        <name>Mn(2+)</name>
        <dbReference type="ChEBI" id="CHEBI:29035"/>
        <label>1</label>
    </ligand>
</feature>
<keyword evidence="7" id="KW-0479">Metal-binding</keyword>
<dbReference type="PROSITE" id="PS00866">
    <property type="entry name" value="CPSASE_1"/>
    <property type="match status" value="2"/>
</dbReference>
<feature type="binding site" evidence="17">
    <location>
        <position position="242"/>
    </location>
    <ligand>
        <name>ATP</name>
        <dbReference type="ChEBI" id="CHEBI:30616"/>
        <label>1</label>
    </ligand>
</feature>
<evidence type="ECO:0000256" key="4">
    <source>
        <dbReference type="ARBA" id="ARBA00022571"/>
    </source>
</evidence>
<evidence type="ECO:0000256" key="17">
    <source>
        <dbReference type="HAMAP-Rule" id="MF_01210"/>
    </source>
</evidence>
<comment type="function">
    <text evidence="16">Small subunit of the glutamine-dependent carbamoyl phosphate synthetase (CPSase). CPSase catalyzes the formation of carbamoyl phosphate from the ammonia moiety of glutamine, carbonate, and phosphate donated by ATP, constituting the first step of the biosynthetic pathway leading to pyrimidine nucleotides. The large subunit (synthetase) binds the substrates ammonia (free or transferred from glutamine from the small subunit), hydrogencarbonate and ATP and carries out an ATP-coupled ligase reaction, activating hydrogencarbonate by forming carboxy phosphate which reacts with ammonia to form carbamoyl phosphate.</text>
</comment>
<keyword evidence="5 17" id="KW-0436">Ligase</keyword>
<dbReference type="NCBIfam" id="NF003671">
    <property type="entry name" value="PRK05294.1"/>
    <property type="match status" value="1"/>
</dbReference>
<feature type="binding site" evidence="17">
    <location>
        <position position="175"/>
    </location>
    <ligand>
        <name>ATP</name>
        <dbReference type="ChEBI" id="CHEBI:30616"/>
        <label>1</label>
    </ligand>
</feature>
<feature type="binding site" evidence="17">
    <location>
        <position position="779"/>
    </location>
    <ligand>
        <name>ATP</name>
        <dbReference type="ChEBI" id="CHEBI:30616"/>
        <label>2</label>
    </ligand>
</feature>
<keyword evidence="9 17" id="KW-0547">Nucleotide-binding</keyword>
<feature type="binding site" evidence="17">
    <location>
        <position position="832"/>
    </location>
    <ligand>
        <name>Mn(2+)</name>
        <dbReference type="ChEBI" id="CHEBI:29035"/>
        <label>3</label>
    </ligand>
</feature>
<sequence length="1070" mass="117967">MPKRTDINSILVIGSGPIVIGQAAEFDYAGTQACIALKEEGYKVILVNSNPATIMTDTEIADSVYIEPLTLEFVSRIIRKERPDALVPTLGGQTGLNLAVELAKSGVLEECGVEILGTKLSAIEQAEDRDLFRSLMNELGEPVPDSDIIHNFDEAFRFVDRVGYPVIVRPAFTLGGTGGGICRDEEELIEVVTSGLKYSPVTQCLLEKSIAGFKEIEYEVMRDSNDNAIVVCNMENIDPVGIHTGDSIVVAPSQTLTDREYQLLRNASLKIIRALGIEGGCNVQLALDPYSFQYYIIEVNPRVSRSSALASKATGYPIAKLAAKIAIGLTLDEMMNPVTGKTYACFEPALDYIVTKIPRWPFDKFESANRSLGTQMKATGEVMAIGRTFEESLLKAVRSLEANVYHLTLNNADAIDDTILEKRIRKAGDERLFYIGEAIRRGVSIEKLHEWSRIDLFFLNKMEKIVLLENVLIEKPFDAEIGLKAKRMGFSDKTIACFWNSHEKDVYSWRTDHKIIPVYKMVDTCAAEFESETPYYYGTYEDENESIVTDKKSVIVLGSGPIRIGQGIEFDYATVHSVWAIKEAGYEAIIINSNPETVSTDFSISDKLYFEPLTIEDVMHIIDLEKPEGVVVQFGGQTAINLASALVERGVKILGTSLESLDRAENRDKFEQALSELKIPQPQGKTALSVEEAVKIAAKIGYPVLVRPSYVLGGRAMEIVYQEEELLHYMKNAVKVNPEHPVLVDRYLTGKEIEVDAISDGETVVIPGIMEHIERAGVHSGDSIAVYPPQNISEAVKANLIQYTEKLAKGLGIIGLLNIQYVVANEQVYVIEVNPRSSRTVPFLSKITQVPMANIATKVILGQSLASQGFKSGLVPEKHGVYVKVPVFSFAKLRRVDITLGPEMKSTGEVMGKDWTLEKALYKGLVASGMKIQNFGTVLLTVADKDKEEALQIARRFTNVGFRLIATSGTAQFLERAGIPVKVVDKIGAAGPDLLDVIRNGQAQFVINTLTKGKQPERDGFRIRRESVENGIPCLTSLDTAAAILKVIESMIFSADAMDQPETIQEVVYS</sequence>
<evidence type="ECO:0000256" key="16">
    <source>
        <dbReference type="ARBA" id="ARBA00060037"/>
    </source>
</evidence>
<dbReference type="FunFam" id="3.40.50.1380:FF:000011">
    <property type="entry name" value="Carbamoyl-phosphate synthase large chain"/>
    <property type="match status" value="1"/>
</dbReference>
<feature type="binding site" evidence="17">
    <location>
        <position position="832"/>
    </location>
    <ligand>
        <name>Mn(2+)</name>
        <dbReference type="ChEBI" id="CHEBI:29035"/>
        <label>4</label>
    </ligand>
</feature>
<comment type="domain">
    <text evidence="17">The large subunit is composed of 2 ATP-grasp domains that are involved in binding the 2 ATP molecules needed for carbamoyl phosphate synthesis. The N-terminal ATP-grasp domain (referred to as the carboxyphosphate synthetic component) catalyzes the ATP-dependent phosphorylation of hydrogencarbonate to carboxyphosphate and the subsequent nucleophilic attack by ammonia to form a carbamate intermediate. The C-terminal ATP-grasp domain (referred to as the carbamoyl phosphate synthetic component) then catalyzes the phosphorylation of carbamate with the second ATP to form the end product carbamoyl phosphate. The reactive and unstable enzyme intermediates are sequentially channeled from one active site to the next through the interior of the protein over a distance of at least 96 A.</text>
</comment>
<dbReference type="Proteomes" id="UP000235114">
    <property type="component" value="Unassembled WGS sequence"/>
</dbReference>
<dbReference type="InterPro" id="IPR011761">
    <property type="entry name" value="ATP-grasp"/>
</dbReference>
<dbReference type="InterPro" id="IPR006275">
    <property type="entry name" value="CPSase_lsu"/>
</dbReference>
<dbReference type="EC" id="6.3.4.16" evidence="17"/>
<evidence type="ECO:0000256" key="6">
    <source>
        <dbReference type="ARBA" id="ARBA00022605"/>
    </source>
</evidence>
<dbReference type="GO" id="GO:0005524">
    <property type="term" value="F:ATP binding"/>
    <property type="evidence" value="ECO:0007669"/>
    <property type="project" value="UniProtKB-UniRule"/>
</dbReference>
<dbReference type="Pfam" id="PF25596">
    <property type="entry name" value="CPSase_L_D1"/>
    <property type="match status" value="2"/>
</dbReference>
<evidence type="ECO:0000256" key="10">
    <source>
        <dbReference type="ARBA" id="ARBA00022840"/>
    </source>
</evidence>
<evidence type="ECO:0000313" key="22">
    <source>
        <dbReference type="Proteomes" id="UP000234951"/>
    </source>
</evidence>
<dbReference type="InterPro" id="IPR005479">
    <property type="entry name" value="CPAse_ATP-bd"/>
</dbReference>
<feature type="binding site" evidence="17">
    <location>
        <position position="300"/>
    </location>
    <ligand>
        <name>Mn(2+)</name>
        <dbReference type="ChEBI" id="CHEBI:29035"/>
        <label>2</label>
    </ligand>
</feature>
<dbReference type="SUPFAM" id="SSF48108">
    <property type="entry name" value="Carbamoyl phosphate synthetase, large subunit connection domain"/>
    <property type="match status" value="1"/>
</dbReference>
<dbReference type="InterPro" id="IPR058047">
    <property type="entry name" value="CPSase_preATP-grasp"/>
</dbReference>
<feature type="domain" description="ATP-grasp" evidence="18">
    <location>
        <begin position="133"/>
        <end position="327"/>
    </location>
</feature>
<dbReference type="PANTHER" id="PTHR11405">
    <property type="entry name" value="CARBAMOYLTRANSFERASE FAMILY MEMBER"/>
    <property type="match status" value="1"/>
</dbReference>
<keyword evidence="12 17" id="KW-0665">Pyrimidine biosynthesis</keyword>
<dbReference type="FunFam" id="3.40.50.20:FF:000001">
    <property type="entry name" value="Carbamoyl-phosphate synthase large chain"/>
    <property type="match status" value="2"/>
</dbReference>
<dbReference type="PROSITE" id="PS00867">
    <property type="entry name" value="CPSASE_2"/>
    <property type="match status" value="2"/>
</dbReference>
<dbReference type="SUPFAM" id="SSF52335">
    <property type="entry name" value="Methylglyoxal synthase-like"/>
    <property type="match status" value="1"/>
</dbReference>
<proteinExistence type="inferred from homology"/>
<feature type="binding site" evidence="17">
    <location>
        <position position="820"/>
    </location>
    <ligand>
        <name>ATP</name>
        <dbReference type="ChEBI" id="CHEBI:30616"/>
        <label>2</label>
    </ligand>
</feature>
<gene>
    <name evidence="17" type="primary">carB</name>
    <name evidence="20" type="ORF">CU635_07520</name>
    <name evidence="21" type="ORF">CVD25_12485</name>
</gene>
<dbReference type="FunFam" id="3.30.470.20:FF:000001">
    <property type="entry name" value="Carbamoyl-phosphate synthase large chain"/>
    <property type="match status" value="1"/>
</dbReference>
<feature type="binding site" evidence="17">
    <location>
        <position position="832"/>
    </location>
    <ligand>
        <name>ATP</name>
        <dbReference type="ChEBI" id="CHEBI:30616"/>
        <label>2</label>
    </ligand>
</feature>
<evidence type="ECO:0000256" key="13">
    <source>
        <dbReference type="ARBA" id="ARBA00023211"/>
    </source>
</evidence>
<dbReference type="SUPFAM" id="SSF52440">
    <property type="entry name" value="PreATP-grasp domain"/>
    <property type="match status" value="2"/>
</dbReference>
<keyword evidence="4 17" id="KW-0055">Arginine biosynthesis</keyword>
<dbReference type="InterPro" id="IPR016185">
    <property type="entry name" value="PreATP-grasp_dom_sf"/>
</dbReference>
<keyword evidence="10 17" id="KW-0067">ATP-binding</keyword>
<feature type="binding site" evidence="17">
    <location>
        <position position="298"/>
    </location>
    <ligand>
        <name>Mn(2+)</name>
        <dbReference type="ChEBI" id="CHEBI:29035"/>
        <label>1</label>
    </ligand>
</feature>
<comment type="function">
    <text evidence="17">Large subunit of the glutamine-dependent carbamoyl phosphate synthetase (CPSase). CPSase catalyzes the formation of carbamoyl phosphate from the ammonia moiety of glutamine, carbonate, and phosphate donated by ATP, constituting the first step of 2 biosynthetic pathways, one leading to arginine and/or urea and the other to pyrimidine nucleotides. The large subunit (synthetase) binds the substrates ammonia (free or transferred from glutamine from the small subunit), hydrogencarbonate and ATP and carries out an ATP-coupled ligase reaction, activating hydrogencarbonate by forming carboxy phosphate which reacts with ammonia to form carbamoyl phosphate.</text>
</comment>
<evidence type="ECO:0000256" key="8">
    <source>
        <dbReference type="ARBA" id="ARBA00022737"/>
    </source>
</evidence>
<dbReference type="InterPro" id="IPR005480">
    <property type="entry name" value="CPSase_lsu_oligo"/>
</dbReference>
<feature type="binding site" evidence="17">
    <location>
        <position position="169"/>
    </location>
    <ligand>
        <name>ATP</name>
        <dbReference type="ChEBI" id="CHEBI:30616"/>
        <label>1</label>
    </ligand>
</feature>
<reference evidence="20 22" key="1">
    <citation type="submission" date="2017-11" db="EMBL/GenBank/DDBJ databases">
        <title>Comparitive Functional Genomics of Dry Heat Resistant strains isolated from the Viking Spacecraft.</title>
        <authorList>
            <person name="Seuylemezian A."/>
            <person name="Cooper K."/>
            <person name="Vaishampayan P."/>
        </authorList>
    </citation>
    <scope>NUCLEOTIDE SEQUENCE [LARGE SCALE GENOMIC DNA]</scope>
    <source>
        <strain evidence="20 22">M4.6</strain>
    </source>
</reference>
<feature type="binding site" evidence="17">
    <location>
        <position position="777"/>
    </location>
    <ligand>
        <name>ATP</name>
        <dbReference type="ChEBI" id="CHEBI:30616"/>
        <label>2</label>
    </ligand>
</feature>
<dbReference type="SMART" id="SM00851">
    <property type="entry name" value="MGS"/>
    <property type="match status" value="1"/>
</dbReference>
<keyword evidence="8 17" id="KW-0677">Repeat</keyword>
<dbReference type="GO" id="GO:0006541">
    <property type="term" value="P:glutamine metabolic process"/>
    <property type="evidence" value="ECO:0007669"/>
    <property type="project" value="TreeGrafter"/>
</dbReference>
<dbReference type="NCBIfam" id="TIGR01369">
    <property type="entry name" value="CPSaseII_lrg"/>
    <property type="match status" value="1"/>
</dbReference>
<feature type="domain" description="MGS-like" evidence="19">
    <location>
        <begin position="930"/>
        <end position="1070"/>
    </location>
</feature>
<feature type="binding site" evidence="17">
    <location>
        <position position="832"/>
    </location>
    <ligand>
        <name>Mg(2+)</name>
        <dbReference type="ChEBI" id="CHEBI:18420"/>
        <label>3</label>
    </ligand>
</feature>
<dbReference type="FunFam" id="3.30.470.20:FF:000026">
    <property type="entry name" value="Carbamoyl-phosphate synthase large chain"/>
    <property type="match status" value="1"/>
</dbReference>
<dbReference type="PROSITE" id="PS51855">
    <property type="entry name" value="MGS"/>
    <property type="match status" value="1"/>
</dbReference>
<feature type="region of interest" description="Carbamoyl phosphate synthetic domain" evidence="17">
    <location>
        <begin position="547"/>
        <end position="929"/>
    </location>
</feature>
<evidence type="ECO:0000256" key="3">
    <source>
        <dbReference type="ARBA" id="ARBA00009799"/>
    </source>
</evidence>